<keyword evidence="2" id="KW-0812">Transmembrane</keyword>
<reference evidence="4" key="1">
    <citation type="journal article" date="2019" name="Int. J. Syst. Evol. Microbiol.">
        <title>The Global Catalogue of Microorganisms (GCM) 10K type strain sequencing project: providing services to taxonomists for standard genome sequencing and annotation.</title>
        <authorList>
            <consortium name="The Broad Institute Genomics Platform"/>
            <consortium name="The Broad Institute Genome Sequencing Center for Infectious Disease"/>
            <person name="Wu L."/>
            <person name="Ma J."/>
        </authorList>
    </citation>
    <scope>NUCLEOTIDE SEQUENCE [LARGE SCALE GENOMIC DNA]</scope>
    <source>
        <strain evidence="4">CCM 8653</strain>
    </source>
</reference>
<keyword evidence="2" id="KW-0472">Membrane</keyword>
<keyword evidence="2" id="KW-1133">Transmembrane helix</keyword>
<feature type="transmembrane region" description="Helical" evidence="2">
    <location>
        <begin position="27"/>
        <end position="54"/>
    </location>
</feature>
<name>A0ABQ2BCT0_9MICO</name>
<evidence type="ECO:0008006" key="5">
    <source>
        <dbReference type="Google" id="ProtNLM"/>
    </source>
</evidence>
<feature type="transmembrane region" description="Helical" evidence="2">
    <location>
        <begin position="74"/>
        <end position="96"/>
    </location>
</feature>
<gene>
    <name evidence="3" type="ORF">GCM10007368_36080</name>
</gene>
<organism evidence="3 4">
    <name type="scientific">Isoptericola cucumis</name>
    <dbReference type="NCBI Taxonomy" id="1776856"/>
    <lineage>
        <taxon>Bacteria</taxon>
        <taxon>Bacillati</taxon>
        <taxon>Actinomycetota</taxon>
        <taxon>Actinomycetes</taxon>
        <taxon>Micrococcales</taxon>
        <taxon>Promicromonosporaceae</taxon>
        <taxon>Isoptericola</taxon>
    </lineage>
</organism>
<sequence length="268" mass="28783">MTSAPAKADDTPRPPGTAARVLRPFGYLLVGLVWTVIALVVLGLGPGILVFVAVDGTMELGGIWAGLVEQPSEMVAFLLVIPLVVVLWGPGVLWYLPAASWPLALLSYVYVGRSLSPGFAQERLSRTTRVGRGRTIGLPTVGGVALSLQPVRESAVTRFLMRFYVSGWLPDGHMFLAMLPAGGGWLLALVGLARDVPAGARVVLLVVAAALVAWSVVLGRRAWRRRFDGEPATTERGSVTDLSPSERKARRAELTARRDARLRRSSGR</sequence>
<evidence type="ECO:0000256" key="2">
    <source>
        <dbReference type="SAM" id="Phobius"/>
    </source>
</evidence>
<feature type="compositionally biased region" description="Basic and acidic residues" evidence="1">
    <location>
        <begin position="244"/>
        <end position="259"/>
    </location>
</feature>
<accession>A0ABQ2BCT0</accession>
<keyword evidence="4" id="KW-1185">Reference proteome</keyword>
<dbReference type="Proteomes" id="UP000632535">
    <property type="component" value="Unassembled WGS sequence"/>
</dbReference>
<feature type="region of interest" description="Disordered" evidence="1">
    <location>
        <begin position="231"/>
        <end position="268"/>
    </location>
</feature>
<evidence type="ECO:0000313" key="4">
    <source>
        <dbReference type="Proteomes" id="UP000632535"/>
    </source>
</evidence>
<protein>
    <recommendedName>
        <fullName evidence="5">Membrane protein DedA with SNARE-associated domain</fullName>
    </recommendedName>
</protein>
<dbReference type="RefSeq" id="WP_188525132.1">
    <property type="nucleotide sequence ID" value="NZ_BMDG01000015.1"/>
</dbReference>
<evidence type="ECO:0000256" key="1">
    <source>
        <dbReference type="SAM" id="MobiDB-lite"/>
    </source>
</evidence>
<comment type="caution">
    <text evidence="3">The sequence shown here is derived from an EMBL/GenBank/DDBJ whole genome shotgun (WGS) entry which is preliminary data.</text>
</comment>
<proteinExistence type="predicted"/>
<dbReference type="EMBL" id="BMDG01000015">
    <property type="protein sequence ID" value="GGI11415.1"/>
    <property type="molecule type" value="Genomic_DNA"/>
</dbReference>
<feature type="transmembrane region" description="Helical" evidence="2">
    <location>
        <begin position="198"/>
        <end position="218"/>
    </location>
</feature>
<feature type="transmembrane region" description="Helical" evidence="2">
    <location>
        <begin position="168"/>
        <end position="192"/>
    </location>
</feature>
<evidence type="ECO:0000313" key="3">
    <source>
        <dbReference type="EMBL" id="GGI11415.1"/>
    </source>
</evidence>